<feature type="signal peptide" evidence="10">
    <location>
        <begin position="1"/>
        <end position="21"/>
    </location>
</feature>
<feature type="domain" description="Superoxide dismutase copper/zinc binding" evidence="11">
    <location>
        <begin position="46"/>
        <end position="178"/>
    </location>
</feature>
<dbReference type="GO" id="GO:0004784">
    <property type="term" value="F:superoxide dismutase activity"/>
    <property type="evidence" value="ECO:0007669"/>
    <property type="project" value="UniProtKB-EC"/>
</dbReference>
<keyword evidence="6 9" id="KW-0186">Copper</keyword>
<dbReference type="FunFam" id="2.60.40.200:FF:000003">
    <property type="entry name" value="Superoxide dismutase [Cu-Zn], chloroplastic"/>
    <property type="match status" value="1"/>
</dbReference>
<dbReference type="InterPro" id="IPR001424">
    <property type="entry name" value="SOD_Cu_Zn_dom"/>
</dbReference>
<evidence type="ECO:0000313" key="12">
    <source>
        <dbReference type="Proteomes" id="UP000887574"/>
    </source>
</evidence>
<comment type="cofactor">
    <cofactor evidence="9">
        <name>Cu cation</name>
        <dbReference type="ChEBI" id="CHEBI:23378"/>
    </cofactor>
    <text evidence="9">Binds 1 copper ion per subunit.</text>
</comment>
<sequence length="246" mass="26322">MLFHATFILLILVQLINPSLSIVTHARALLFTAVDKPEEGLQHHVGTVDFFQQPDGHVVVKGNVADLDAGDHGFHIHVYGVYGQKCVEAGAHFNPANKAHGGPNDTERHVGDLGNIHADANGNAQIKIQDSLVALNGPHSAIGRSVVVHFKPDDLGKGSSADSKKTGNAGPRFACGIIGVVEEDEASGSVKGNLNLRVQNIRISMCTPSLLSPSALNFYAAAEQDFVRHDQPSSTAVHRKKAEFFF</sequence>
<organism evidence="12 13">
    <name type="scientific">Ditylenchus dipsaci</name>
    <dbReference type="NCBI Taxonomy" id="166011"/>
    <lineage>
        <taxon>Eukaryota</taxon>
        <taxon>Metazoa</taxon>
        <taxon>Ecdysozoa</taxon>
        <taxon>Nematoda</taxon>
        <taxon>Chromadorea</taxon>
        <taxon>Rhabditida</taxon>
        <taxon>Tylenchina</taxon>
        <taxon>Tylenchomorpha</taxon>
        <taxon>Sphaerularioidea</taxon>
        <taxon>Anguinidae</taxon>
        <taxon>Anguininae</taxon>
        <taxon>Ditylenchus</taxon>
    </lineage>
</organism>
<evidence type="ECO:0000256" key="1">
    <source>
        <dbReference type="ARBA" id="ARBA00010457"/>
    </source>
</evidence>
<evidence type="ECO:0000256" key="6">
    <source>
        <dbReference type="ARBA" id="ARBA00023008"/>
    </source>
</evidence>
<dbReference type="GO" id="GO:0005507">
    <property type="term" value="F:copper ion binding"/>
    <property type="evidence" value="ECO:0007669"/>
    <property type="project" value="InterPro"/>
</dbReference>
<dbReference type="AlphaFoldDB" id="A0A915EKX0"/>
<evidence type="ECO:0000259" key="11">
    <source>
        <dbReference type="Pfam" id="PF00080"/>
    </source>
</evidence>
<protein>
    <recommendedName>
        <fullName evidence="9">Superoxide dismutase [Cu-Zn]</fullName>
        <ecNumber evidence="9">1.15.1.1</ecNumber>
    </recommendedName>
</protein>
<dbReference type="Gene3D" id="2.60.40.200">
    <property type="entry name" value="Superoxide dismutase, copper/zinc binding domain"/>
    <property type="match status" value="1"/>
</dbReference>
<keyword evidence="7" id="KW-1015">Disulfide bond</keyword>
<keyword evidence="10" id="KW-0732">Signal</keyword>
<comment type="function">
    <text evidence="9">Destroys radicals which are normally produced within the cells and which are toxic to biological systems.</text>
</comment>
<dbReference type="InterPro" id="IPR036423">
    <property type="entry name" value="SOD-like_Cu/Zn_dom_sf"/>
</dbReference>
<keyword evidence="12" id="KW-1185">Reference proteome</keyword>
<comment type="similarity">
    <text evidence="1 9">Belongs to the Cu-Zn superoxide dismutase family.</text>
</comment>
<dbReference type="SUPFAM" id="SSF49329">
    <property type="entry name" value="Cu,Zn superoxide dismutase-like"/>
    <property type="match status" value="1"/>
</dbReference>
<dbReference type="InterPro" id="IPR024134">
    <property type="entry name" value="SOD_Cu/Zn_/chaperone"/>
</dbReference>
<evidence type="ECO:0000256" key="4">
    <source>
        <dbReference type="ARBA" id="ARBA00022862"/>
    </source>
</evidence>
<dbReference type="Pfam" id="PF00080">
    <property type="entry name" value="Sod_Cu"/>
    <property type="match status" value="1"/>
</dbReference>
<proteinExistence type="inferred from homology"/>
<dbReference type="PRINTS" id="PR00068">
    <property type="entry name" value="CUZNDISMTASE"/>
</dbReference>
<dbReference type="EC" id="1.15.1.1" evidence="9"/>
<name>A0A915EKX0_9BILA</name>
<dbReference type="PANTHER" id="PTHR10003">
    <property type="entry name" value="SUPEROXIDE DISMUTASE CU-ZN -RELATED"/>
    <property type="match status" value="1"/>
</dbReference>
<keyword evidence="2 9" id="KW-0479">Metal-binding</keyword>
<evidence type="ECO:0000256" key="10">
    <source>
        <dbReference type="SAM" id="SignalP"/>
    </source>
</evidence>
<dbReference type="InterPro" id="IPR018152">
    <property type="entry name" value="SOD_Cu/Zn_BS"/>
</dbReference>
<dbReference type="CDD" id="cd00305">
    <property type="entry name" value="Cu-Zn_Superoxide_Dismutase"/>
    <property type="match status" value="1"/>
</dbReference>
<evidence type="ECO:0000256" key="7">
    <source>
        <dbReference type="ARBA" id="ARBA00023157"/>
    </source>
</evidence>
<evidence type="ECO:0000313" key="13">
    <source>
        <dbReference type="WBParaSite" id="jg7826"/>
    </source>
</evidence>
<evidence type="ECO:0000256" key="9">
    <source>
        <dbReference type="RuleBase" id="RU000393"/>
    </source>
</evidence>
<dbReference type="PROSITE" id="PS00332">
    <property type="entry name" value="SOD_CU_ZN_2"/>
    <property type="match status" value="1"/>
</dbReference>
<dbReference type="WBParaSite" id="jg7826">
    <property type="protein sequence ID" value="jg7826"/>
    <property type="gene ID" value="jg7826"/>
</dbReference>
<keyword evidence="3 9" id="KW-0862">Zinc</keyword>
<evidence type="ECO:0000256" key="2">
    <source>
        <dbReference type="ARBA" id="ARBA00022723"/>
    </source>
</evidence>
<accession>A0A915EKX0</accession>
<keyword evidence="4" id="KW-0049">Antioxidant</keyword>
<evidence type="ECO:0000256" key="5">
    <source>
        <dbReference type="ARBA" id="ARBA00023002"/>
    </source>
</evidence>
<comment type="cofactor">
    <cofactor evidence="9">
        <name>Zn(2+)</name>
        <dbReference type="ChEBI" id="CHEBI:29105"/>
    </cofactor>
    <text evidence="9">Binds 1 zinc ion per subunit.</text>
</comment>
<feature type="chain" id="PRO_5037930919" description="Superoxide dismutase [Cu-Zn]" evidence="10">
    <location>
        <begin position="22"/>
        <end position="246"/>
    </location>
</feature>
<reference evidence="13" key="1">
    <citation type="submission" date="2022-11" db="UniProtKB">
        <authorList>
            <consortium name="WormBaseParasite"/>
        </authorList>
    </citation>
    <scope>IDENTIFICATION</scope>
</reference>
<evidence type="ECO:0000256" key="3">
    <source>
        <dbReference type="ARBA" id="ARBA00022833"/>
    </source>
</evidence>
<evidence type="ECO:0000256" key="8">
    <source>
        <dbReference type="ARBA" id="ARBA00049204"/>
    </source>
</evidence>
<comment type="catalytic activity">
    <reaction evidence="8 9">
        <text>2 superoxide + 2 H(+) = H2O2 + O2</text>
        <dbReference type="Rhea" id="RHEA:20696"/>
        <dbReference type="ChEBI" id="CHEBI:15378"/>
        <dbReference type="ChEBI" id="CHEBI:15379"/>
        <dbReference type="ChEBI" id="CHEBI:16240"/>
        <dbReference type="ChEBI" id="CHEBI:18421"/>
        <dbReference type="EC" id="1.15.1.1"/>
    </reaction>
</comment>
<dbReference type="Proteomes" id="UP000887574">
    <property type="component" value="Unplaced"/>
</dbReference>
<keyword evidence="5 9" id="KW-0560">Oxidoreductase</keyword>